<sequence>MRWAVGISGRSKVYAADVTMIFPGAGRGRPRGRYVPDQVSVATETIMADMSGRSVTWRRGTKGQLHTRLCTLRLRSATTTVMPTL</sequence>
<accession>A0A6B9FVR4</accession>
<dbReference type="PANTHER" id="PTHR33627">
    <property type="entry name" value="TRANSPOSASE"/>
    <property type="match status" value="1"/>
</dbReference>
<dbReference type="PANTHER" id="PTHR33627:SF1">
    <property type="entry name" value="TRANSPOSASE"/>
    <property type="match status" value="1"/>
</dbReference>
<protein>
    <recommendedName>
        <fullName evidence="3">Transposase</fullName>
    </recommendedName>
</protein>
<dbReference type="InterPro" id="IPR039365">
    <property type="entry name" value="IS701-like"/>
</dbReference>
<name>A0A6B9FVR4_9HYPH</name>
<evidence type="ECO:0000313" key="1">
    <source>
        <dbReference type="EMBL" id="QGY06012.1"/>
    </source>
</evidence>
<proteinExistence type="predicted"/>
<dbReference type="OrthoDB" id="583339at2"/>
<reference evidence="1 2" key="2">
    <citation type="journal article" date="2013" name="Genome Announc.">
        <title>Draft Genome Sequence of Methylobacterium mesophilicum Strain SR1.6/6, Isolated from Citrus sinensis.</title>
        <authorList>
            <person name="Marinho Almeida D."/>
            <person name="Dini-Andreote F."/>
            <person name="Camargo Neves A.A."/>
            <person name="Juca Ramos R.T."/>
            <person name="Andreote F.D."/>
            <person name="Carneiro A.R."/>
            <person name="Oliveira de Souza Lima A."/>
            <person name="Caracciolo Gomes de Sa P.H."/>
            <person name="Ribeiro Barbosa M.S."/>
            <person name="Araujo W.L."/>
            <person name="Silva A."/>
        </authorList>
    </citation>
    <scope>NUCLEOTIDE SEQUENCE [LARGE SCALE GENOMIC DNA]</scope>
    <source>
        <strain evidence="1 2">SR1.6/6</strain>
    </source>
</reference>
<dbReference type="AlphaFoldDB" id="A0A6B9FVR4"/>
<dbReference type="KEGG" id="mmes:MMSR116_04480"/>
<evidence type="ECO:0008006" key="3">
    <source>
        <dbReference type="Google" id="ProtNLM"/>
    </source>
</evidence>
<evidence type="ECO:0000313" key="2">
    <source>
        <dbReference type="Proteomes" id="UP000012488"/>
    </source>
</evidence>
<gene>
    <name evidence="1" type="ORF">MMSR116_04480</name>
</gene>
<dbReference type="EMBL" id="CP043538">
    <property type="protein sequence ID" value="QGY06012.1"/>
    <property type="molecule type" value="Genomic_DNA"/>
</dbReference>
<dbReference type="Proteomes" id="UP000012488">
    <property type="component" value="Chromosome"/>
</dbReference>
<organism evidence="1 2">
    <name type="scientific">Methylobacterium mesophilicum SR1.6/6</name>
    <dbReference type="NCBI Taxonomy" id="908290"/>
    <lineage>
        <taxon>Bacteria</taxon>
        <taxon>Pseudomonadati</taxon>
        <taxon>Pseudomonadota</taxon>
        <taxon>Alphaproteobacteria</taxon>
        <taxon>Hyphomicrobiales</taxon>
        <taxon>Methylobacteriaceae</taxon>
        <taxon>Methylobacterium</taxon>
    </lineage>
</organism>
<reference evidence="1 2" key="1">
    <citation type="journal article" date="2012" name="Genet. Mol. Biol.">
        <title>Analysis of 16S rRNA and mxaF genes revealing insights into Methylobacterium niche-specific plant association.</title>
        <authorList>
            <person name="Dourado M.N."/>
            <person name="Andreote F.D."/>
            <person name="Dini-Andreote F."/>
            <person name="Conti R."/>
            <person name="Araujo J.M."/>
            <person name="Araujo W.L."/>
        </authorList>
    </citation>
    <scope>NUCLEOTIDE SEQUENCE [LARGE SCALE GENOMIC DNA]</scope>
    <source>
        <strain evidence="1 2">SR1.6/6</strain>
    </source>
</reference>